<feature type="compositionally biased region" description="Polar residues" evidence="2">
    <location>
        <begin position="69"/>
        <end position="87"/>
    </location>
</feature>
<feature type="region of interest" description="Disordered" evidence="2">
    <location>
        <begin position="69"/>
        <end position="92"/>
    </location>
</feature>
<feature type="compositionally biased region" description="Basic and acidic residues" evidence="2">
    <location>
        <begin position="782"/>
        <end position="797"/>
    </location>
</feature>
<feature type="compositionally biased region" description="Basic and acidic residues" evidence="2">
    <location>
        <begin position="470"/>
        <end position="483"/>
    </location>
</feature>
<dbReference type="Proteomes" id="UP000187203">
    <property type="component" value="Unassembled WGS sequence"/>
</dbReference>
<evidence type="ECO:0000256" key="1">
    <source>
        <dbReference type="PROSITE-ProRule" id="PRU00047"/>
    </source>
</evidence>
<feature type="domain" description="CCHC-type" evidence="3">
    <location>
        <begin position="291"/>
        <end position="304"/>
    </location>
</feature>
<organism evidence="4 5">
    <name type="scientific">Corchorus olitorius</name>
    <dbReference type="NCBI Taxonomy" id="93759"/>
    <lineage>
        <taxon>Eukaryota</taxon>
        <taxon>Viridiplantae</taxon>
        <taxon>Streptophyta</taxon>
        <taxon>Embryophyta</taxon>
        <taxon>Tracheophyta</taxon>
        <taxon>Spermatophyta</taxon>
        <taxon>Magnoliopsida</taxon>
        <taxon>eudicotyledons</taxon>
        <taxon>Gunneridae</taxon>
        <taxon>Pentapetalae</taxon>
        <taxon>rosids</taxon>
        <taxon>malvids</taxon>
        <taxon>Malvales</taxon>
        <taxon>Malvaceae</taxon>
        <taxon>Grewioideae</taxon>
        <taxon>Apeibeae</taxon>
        <taxon>Corchorus</taxon>
    </lineage>
</organism>
<feature type="compositionally biased region" description="Low complexity" evidence="2">
    <location>
        <begin position="413"/>
        <end position="427"/>
    </location>
</feature>
<keyword evidence="1" id="KW-0863">Zinc-finger</keyword>
<dbReference type="InterPro" id="IPR001878">
    <property type="entry name" value="Znf_CCHC"/>
</dbReference>
<dbReference type="PANTHER" id="PTHR31286">
    <property type="entry name" value="GLYCINE-RICH CELL WALL STRUCTURAL PROTEIN 1.8-LIKE"/>
    <property type="match status" value="1"/>
</dbReference>
<dbReference type="AlphaFoldDB" id="A0A1R3KPG3"/>
<dbReference type="InterPro" id="IPR040256">
    <property type="entry name" value="At4g02000-like"/>
</dbReference>
<dbReference type="EMBL" id="AWUE01012525">
    <property type="protein sequence ID" value="OMP08983.1"/>
    <property type="molecule type" value="Genomic_DNA"/>
</dbReference>
<keyword evidence="5" id="KW-1185">Reference proteome</keyword>
<dbReference type="InterPro" id="IPR025558">
    <property type="entry name" value="DUF4283"/>
</dbReference>
<evidence type="ECO:0000313" key="5">
    <source>
        <dbReference type="Proteomes" id="UP000187203"/>
    </source>
</evidence>
<accession>A0A1R3KPG3</accession>
<dbReference type="PROSITE" id="PS50158">
    <property type="entry name" value="ZF_CCHC"/>
    <property type="match status" value="1"/>
</dbReference>
<feature type="region of interest" description="Disordered" evidence="2">
    <location>
        <begin position="357"/>
        <end position="378"/>
    </location>
</feature>
<dbReference type="InterPro" id="IPR025836">
    <property type="entry name" value="Zn_knuckle_CX2CX4HX4C"/>
</dbReference>
<feature type="region of interest" description="Disordered" evidence="2">
    <location>
        <begin position="400"/>
        <end position="448"/>
    </location>
</feature>
<gene>
    <name evidence="4" type="ORF">COLO4_05928</name>
</gene>
<comment type="caution">
    <text evidence="4">The sequence shown here is derived from an EMBL/GenBank/DDBJ whole genome shotgun (WGS) entry which is preliminary data.</text>
</comment>
<feature type="region of interest" description="Disordered" evidence="2">
    <location>
        <begin position="463"/>
        <end position="487"/>
    </location>
</feature>
<proteinExistence type="predicted"/>
<keyword evidence="1" id="KW-0862">Zinc</keyword>
<dbReference type="Pfam" id="PF14111">
    <property type="entry name" value="DUF4283"/>
    <property type="match status" value="1"/>
</dbReference>
<dbReference type="OrthoDB" id="1690666at2759"/>
<dbReference type="Pfam" id="PF14392">
    <property type="entry name" value="zf-CCHC_4"/>
    <property type="match status" value="1"/>
</dbReference>
<dbReference type="GO" id="GO:0008270">
    <property type="term" value="F:zinc ion binding"/>
    <property type="evidence" value="ECO:0007669"/>
    <property type="project" value="UniProtKB-KW"/>
</dbReference>
<feature type="compositionally biased region" description="Polar residues" evidence="2">
    <location>
        <begin position="357"/>
        <end position="369"/>
    </location>
</feature>
<dbReference type="PANTHER" id="PTHR31286:SF167">
    <property type="entry name" value="OS09G0268800 PROTEIN"/>
    <property type="match status" value="1"/>
</dbReference>
<name>A0A1R3KPG3_9ROSI</name>
<sequence>MKIEGVIEERRLKRRFSPLIKPLIQAIKATDQLPEFLNSIKTLKPAISKMNPPNPPYTSRIRLMRECSWTDSDTSPNESGNSAQSRYGLNPAPIPELRRRRSHVYSFSSEQLEERRNEGYECLVGFLLDYRRFSTDFVQRYINREWELRGNATVIGREGNRFLIHYDREIDRIVGVIANPWAIDGAIIVLQPWNPNVLLSQARLLRVNLWLQIWDLPFEYQQPFIARTMAQSAGLVLQVDWENRRPRNIRFMRTRVSVDLSAPLVPGCTLEMDDGTTQWVRFRYERIQKFCLNCGEIGHNYRHCSSTFEEVEERIMANLNQTSRTYGVPIVVERDTPHFSNQMRAYLTRASRRNTSIGYRQVSRSQITDEQARGAENNYQEQNEVGLGRLELNEGAQAQTGPLGTREMEEEAPQQSQGEMQGQSQEPETTSNTPQNQEIATPRIEEDIQGEEEVERIEGHIMEQQQQHTANEREEETRRERQRLQQNQLKTMVPGARSQHGVAISAERIIEMTREMTDVVPQVAASVVEEFNQSLDVRIAALQDQLAHLTQRHPNQPSSFLEEFNGNYQYPQSPVEDPMREFNNSLERVQSIYLRHEDGFQNASDYEDMLFALAREQSRFEHICQEVVRQSTNLLSGLQMRDLNNPHTQSCQPRWINLPEGGATFTNANLVREEEHGAKNSAMGERRNQGGEFHRSEDMGFHLELIVNGEQQENLRLIGNSYYNLQVQDYTNNLHSIPEVVEDQSDAYKEAEVEIKSPAYRCIVNEEDMVSVFLKDSPTDEGAQRHNKELEESEKKK</sequence>
<evidence type="ECO:0000256" key="2">
    <source>
        <dbReference type="SAM" id="MobiDB-lite"/>
    </source>
</evidence>
<feature type="compositionally biased region" description="Polar residues" evidence="2">
    <location>
        <begin position="428"/>
        <end position="439"/>
    </location>
</feature>
<reference evidence="5" key="1">
    <citation type="submission" date="2013-09" db="EMBL/GenBank/DDBJ databases">
        <title>Corchorus olitorius genome sequencing.</title>
        <authorList>
            <person name="Alam M."/>
            <person name="Haque M.S."/>
            <person name="Islam M.S."/>
            <person name="Emdad E.M."/>
            <person name="Islam M.M."/>
            <person name="Ahmed B."/>
            <person name="Halim A."/>
            <person name="Hossen Q.M.M."/>
            <person name="Hossain M.Z."/>
            <person name="Ahmed R."/>
            <person name="Khan M.M."/>
            <person name="Islam R."/>
            <person name="Rashid M.M."/>
            <person name="Khan S.A."/>
            <person name="Rahman M.S."/>
            <person name="Alam M."/>
            <person name="Yahiya A.S."/>
            <person name="Khan M.S."/>
            <person name="Azam M.S."/>
            <person name="Haque T."/>
            <person name="Lashkar M.Z.H."/>
            <person name="Akhand A.I."/>
            <person name="Morshed G."/>
            <person name="Roy S."/>
            <person name="Uddin K.S."/>
            <person name="Rabeya T."/>
            <person name="Hossain A.S."/>
            <person name="Chowdhury A."/>
            <person name="Snigdha A.R."/>
            <person name="Mortoza M.S."/>
            <person name="Matin S.A."/>
            <person name="Hoque S.M.E."/>
            <person name="Islam M.K."/>
            <person name="Roy D.K."/>
            <person name="Haider R."/>
            <person name="Moosa M.M."/>
            <person name="Elias S.M."/>
            <person name="Hasan A.M."/>
            <person name="Jahan S."/>
            <person name="Shafiuddin M."/>
            <person name="Mahmood N."/>
            <person name="Shommy N.S."/>
        </authorList>
    </citation>
    <scope>NUCLEOTIDE SEQUENCE [LARGE SCALE GENOMIC DNA]</scope>
    <source>
        <strain evidence="5">cv. O-4</strain>
    </source>
</reference>
<feature type="region of interest" description="Disordered" evidence="2">
    <location>
        <begin position="775"/>
        <end position="797"/>
    </location>
</feature>
<evidence type="ECO:0000313" key="4">
    <source>
        <dbReference type="EMBL" id="OMP08983.1"/>
    </source>
</evidence>
<keyword evidence="1" id="KW-0479">Metal-binding</keyword>
<dbReference type="GO" id="GO:0003676">
    <property type="term" value="F:nucleic acid binding"/>
    <property type="evidence" value="ECO:0007669"/>
    <property type="project" value="InterPro"/>
</dbReference>
<protein>
    <recommendedName>
        <fullName evidence="3">CCHC-type domain-containing protein</fullName>
    </recommendedName>
</protein>
<evidence type="ECO:0000259" key="3">
    <source>
        <dbReference type="PROSITE" id="PS50158"/>
    </source>
</evidence>